<dbReference type="AlphaFoldDB" id="A0A7Y9F275"/>
<dbReference type="GO" id="GO:0045892">
    <property type="term" value="P:negative regulation of DNA-templated transcription"/>
    <property type="evidence" value="ECO:0007669"/>
    <property type="project" value="InterPro"/>
</dbReference>
<accession>A0A7Y9F275</accession>
<keyword evidence="3 5" id="KW-0238">DNA-binding</keyword>
<evidence type="ECO:0000256" key="5">
    <source>
        <dbReference type="PROSITE-ProRule" id="PRU00335"/>
    </source>
</evidence>
<keyword evidence="1" id="KW-0678">Repressor</keyword>
<dbReference type="GO" id="GO:0000976">
    <property type="term" value="F:transcription cis-regulatory region binding"/>
    <property type="evidence" value="ECO:0007669"/>
    <property type="project" value="TreeGrafter"/>
</dbReference>
<evidence type="ECO:0000256" key="1">
    <source>
        <dbReference type="ARBA" id="ARBA00022491"/>
    </source>
</evidence>
<dbReference type="InterPro" id="IPR050109">
    <property type="entry name" value="HTH-type_TetR-like_transc_reg"/>
</dbReference>
<dbReference type="GO" id="GO:0046677">
    <property type="term" value="P:response to antibiotic"/>
    <property type="evidence" value="ECO:0007669"/>
    <property type="project" value="InterPro"/>
</dbReference>
<evidence type="ECO:0000313" key="8">
    <source>
        <dbReference type="Proteomes" id="UP000516957"/>
    </source>
</evidence>
<protein>
    <submittedName>
        <fullName evidence="7">AcrR family transcriptional regulator</fullName>
    </submittedName>
</protein>
<dbReference type="PROSITE" id="PS50977">
    <property type="entry name" value="HTH_TETR_2"/>
    <property type="match status" value="1"/>
</dbReference>
<gene>
    <name evidence="7" type="ORF">BKA08_002511</name>
</gene>
<dbReference type="InterPro" id="IPR036271">
    <property type="entry name" value="Tet_transcr_reg_TetR-rel_C_sf"/>
</dbReference>
<dbReference type="SUPFAM" id="SSF48498">
    <property type="entry name" value="Tetracyclin repressor-like, C-terminal domain"/>
    <property type="match status" value="1"/>
</dbReference>
<evidence type="ECO:0000259" key="6">
    <source>
        <dbReference type="PROSITE" id="PS50977"/>
    </source>
</evidence>
<keyword evidence="4" id="KW-0804">Transcription</keyword>
<dbReference type="InterPro" id="IPR001647">
    <property type="entry name" value="HTH_TetR"/>
</dbReference>
<comment type="caution">
    <text evidence="7">The sequence shown here is derived from an EMBL/GenBank/DDBJ whole genome shotgun (WGS) entry which is preliminary data.</text>
</comment>
<organism evidence="7 8">
    <name type="scientific">Nocardioides marinisabuli</name>
    <dbReference type="NCBI Taxonomy" id="419476"/>
    <lineage>
        <taxon>Bacteria</taxon>
        <taxon>Bacillati</taxon>
        <taxon>Actinomycetota</taxon>
        <taxon>Actinomycetes</taxon>
        <taxon>Propionibacteriales</taxon>
        <taxon>Nocardioidaceae</taxon>
        <taxon>Nocardioides</taxon>
    </lineage>
</organism>
<name>A0A7Y9F275_9ACTN</name>
<sequence length="194" mass="20687">MRHHRDDVVRHALGVLDTYGLADLTMRRLAGDLDVRPSALYHHFRDKQSLLAAVADEVLRRGARPVSATAWDEQVVEICSGLRDALLAYRDGAELVSTVIAFGLGASQPYDDLVAALAPARLGEDLAATAARTLLHLVLGHTLDEQTHLQAGSAGAIGDGPRPRSDFAAGLGLVVDGIRLRAATGTSDRLDQRA</sequence>
<evidence type="ECO:0000313" key="7">
    <source>
        <dbReference type="EMBL" id="NYD58273.1"/>
    </source>
</evidence>
<proteinExistence type="predicted"/>
<keyword evidence="8" id="KW-1185">Reference proteome</keyword>
<dbReference type="PRINTS" id="PR00400">
    <property type="entry name" value="TETREPRESSOR"/>
</dbReference>
<dbReference type="PANTHER" id="PTHR30055:SF151">
    <property type="entry name" value="TRANSCRIPTIONAL REGULATORY PROTEIN"/>
    <property type="match status" value="1"/>
</dbReference>
<evidence type="ECO:0000256" key="4">
    <source>
        <dbReference type="ARBA" id="ARBA00023163"/>
    </source>
</evidence>
<dbReference type="InterPro" id="IPR009057">
    <property type="entry name" value="Homeodomain-like_sf"/>
</dbReference>
<evidence type="ECO:0000256" key="3">
    <source>
        <dbReference type="ARBA" id="ARBA00023125"/>
    </source>
</evidence>
<dbReference type="Proteomes" id="UP000516957">
    <property type="component" value="Unassembled WGS sequence"/>
</dbReference>
<dbReference type="EMBL" id="JACCBE010000001">
    <property type="protein sequence ID" value="NYD58273.1"/>
    <property type="molecule type" value="Genomic_DNA"/>
</dbReference>
<dbReference type="Pfam" id="PF00440">
    <property type="entry name" value="TetR_N"/>
    <property type="match status" value="1"/>
</dbReference>
<reference evidence="7 8" key="1">
    <citation type="submission" date="2020-07" db="EMBL/GenBank/DDBJ databases">
        <title>Sequencing the genomes of 1000 actinobacteria strains.</title>
        <authorList>
            <person name="Klenk H.-P."/>
        </authorList>
    </citation>
    <scope>NUCLEOTIDE SEQUENCE [LARGE SCALE GENOMIC DNA]</scope>
    <source>
        <strain evidence="7 8">DSM 18965</strain>
    </source>
</reference>
<dbReference type="Gene3D" id="1.10.357.10">
    <property type="entry name" value="Tetracycline Repressor, domain 2"/>
    <property type="match status" value="1"/>
</dbReference>
<feature type="DNA-binding region" description="H-T-H motif" evidence="5">
    <location>
        <begin position="25"/>
        <end position="44"/>
    </location>
</feature>
<dbReference type="Gene3D" id="1.10.10.60">
    <property type="entry name" value="Homeodomain-like"/>
    <property type="match status" value="1"/>
</dbReference>
<dbReference type="InterPro" id="IPR004111">
    <property type="entry name" value="Repressor_TetR_C"/>
</dbReference>
<dbReference type="GO" id="GO:0003700">
    <property type="term" value="F:DNA-binding transcription factor activity"/>
    <property type="evidence" value="ECO:0007669"/>
    <property type="project" value="TreeGrafter"/>
</dbReference>
<dbReference type="InterPro" id="IPR003012">
    <property type="entry name" value="Tet_transcr_reg_TetR"/>
</dbReference>
<dbReference type="RefSeq" id="WP_179615915.1">
    <property type="nucleotide sequence ID" value="NZ_CP059163.1"/>
</dbReference>
<dbReference type="Pfam" id="PF02909">
    <property type="entry name" value="TetR_C_1"/>
    <property type="match status" value="1"/>
</dbReference>
<feature type="domain" description="HTH tetR-type" evidence="6">
    <location>
        <begin position="2"/>
        <end position="62"/>
    </location>
</feature>
<dbReference type="PANTHER" id="PTHR30055">
    <property type="entry name" value="HTH-TYPE TRANSCRIPTIONAL REGULATOR RUTR"/>
    <property type="match status" value="1"/>
</dbReference>
<dbReference type="SUPFAM" id="SSF46689">
    <property type="entry name" value="Homeodomain-like"/>
    <property type="match status" value="1"/>
</dbReference>
<keyword evidence="2" id="KW-0805">Transcription regulation</keyword>
<evidence type="ECO:0000256" key="2">
    <source>
        <dbReference type="ARBA" id="ARBA00023015"/>
    </source>
</evidence>